<protein>
    <recommendedName>
        <fullName evidence="6">ABC transporter substrate-binding protein</fullName>
    </recommendedName>
</protein>
<feature type="signal peptide" evidence="3">
    <location>
        <begin position="1"/>
        <end position="25"/>
    </location>
</feature>
<comment type="caution">
    <text evidence="4">The sequence shown here is derived from an EMBL/GenBank/DDBJ whole genome shotgun (WGS) entry which is preliminary data.</text>
</comment>
<dbReference type="EMBL" id="BSSQ01000011">
    <property type="protein sequence ID" value="GLX68448.1"/>
    <property type="molecule type" value="Genomic_DNA"/>
</dbReference>
<dbReference type="Proteomes" id="UP001157114">
    <property type="component" value="Unassembled WGS sequence"/>
</dbReference>
<dbReference type="InterPro" id="IPR050490">
    <property type="entry name" value="Bact_solute-bd_prot1"/>
</dbReference>
<feature type="region of interest" description="Disordered" evidence="2">
    <location>
        <begin position="28"/>
        <end position="61"/>
    </location>
</feature>
<dbReference type="CDD" id="cd13580">
    <property type="entry name" value="PBP2_AlgQ_like_1"/>
    <property type="match status" value="1"/>
</dbReference>
<gene>
    <name evidence="4" type="ORF">MU1_27930</name>
</gene>
<keyword evidence="1 3" id="KW-0732">Signal</keyword>
<evidence type="ECO:0000313" key="5">
    <source>
        <dbReference type="Proteomes" id="UP001157114"/>
    </source>
</evidence>
<dbReference type="RefSeq" id="WP_284239179.1">
    <property type="nucleotide sequence ID" value="NZ_BSSQ01000011.1"/>
</dbReference>
<dbReference type="SUPFAM" id="SSF53850">
    <property type="entry name" value="Periplasmic binding protein-like II"/>
    <property type="match status" value="1"/>
</dbReference>
<name>A0ABQ6GGI2_9BACL</name>
<accession>A0ABQ6GGI2</accession>
<evidence type="ECO:0000256" key="2">
    <source>
        <dbReference type="SAM" id="MobiDB-lite"/>
    </source>
</evidence>
<feature type="compositionally biased region" description="Low complexity" evidence="2">
    <location>
        <begin position="28"/>
        <end position="49"/>
    </location>
</feature>
<dbReference type="PANTHER" id="PTHR43649">
    <property type="entry name" value="ARABINOSE-BINDING PROTEIN-RELATED"/>
    <property type="match status" value="1"/>
</dbReference>
<evidence type="ECO:0008006" key="6">
    <source>
        <dbReference type="Google" id="ProtNLM"/>
    </source>
</evidence>
<proteinExistence type="predicted"/>
<feature type="chain" id="PRO_5046614301" description="ABC transporter substrate-binding protein" evidence="3">
    <location>
        <begin position="26"/>
        <end position="557"/>
    </location>
</feature>
<evidence type="ECO:0000256" key="1">
    <source>
        <dbReference type="ARBA" id="ARBA00022729"/>
    </source>
</evidence>
<evidence type="ECO:0000313" key="4">
    <source>
        <dbReference type="EMBL" id="GLX68448.1"/>
    </source>
</evidence>
<evidence type="ECO:0000256" key="3">
    <source>
        <dbReference type="SAM" id="SignalP"/>
    </source>
</evidence>
<dbReference type="PROSITE" id="PS51257">
    <property type="entry name" value="PROKAR_LIPOPROTEIN"/>
    <property type="match status" value="1"/>
</dbReference>
<sequence>MQRKRMKRVKWIAPLVVASLMLVTACSNNSNKESSPNSSPSDSATNAPADTGPLSKYDPPITLTSVKDEAAKSFLPEGDTVDNNSWTRGYEDELGIKVTYNWIVPAANFGDKMNVTLAGGDLPDLMTVNGTQLKQLIEADKVEDLTSVYETYASPLLKSMVEADNKLGMKAVTFDDKLYAIANYTGVLDSAPMIWIRQDWMKKLNLEAPKTMQDVIAIANAFTKNDPDGDGKNNTYGFVISKGLYQDGMLQPTAFFNGYHAQLGSWVKDASGKYVYSTIQPQVKEALAQLQQFYKEGIIDPEFGTKDVDKALETVNNSKAGMIFGPMYAPFNLGEVIKTNKEADWVPYPVVSIDGEKAYAQTPAPNSNAYVVRKGYEHPEALIKLLNFQVEKMYGESSATERKKYTGESDQAWHAAVVSVLPPNKNVKAQVNVSEALKANDPSKLNTEEKGYYEGILKYRAGDMTQWWNERIFGPESSQGVLKYYMDNNLTIANDYIFANTKTMDTKKATLDKLELETFTKIIYGAESIDAFDKFVENWKKLGGDQITQEVNDTLKP</sequence>
<dbReference type="PANTHER" id="PTHR43649:SF33">
    <property type="entry name" value="POLYGALACTURONAN_RHAMNOGALACTURONAN-BINDING PROTEIN YTCQ"/>
    <property type="match status" value="1"/>
</dbReference>
<organism evidence="4 5">
    <name type="scientific">Paenibacillus glycanilyticus</name>
    <dbReference type="NCBI Taxonomy" id="126569"/>
    <lineage>
        <taxon>Bacteria</taxon>
        <taxon>Bacillati</taxon>
        <taxon>Bacillota</taxon>
        <taxon>Bacilli</taxon>
        <taxon>Bacillales</taxon>
        <taxon>Paenibacillaceae</taxon>
        <taxon>Paenibacillus</taxon>
    </lineage>
</organism>
<dbReference type="Gene3D" id="3.40.190.10">
    <property type="entry name" value="Periplasmic binding protein-like II"/>
    <property type="match status" value="2"/>
</dbReference>
<reference evidence="4 5" key="1">
    <citation type="submission" date="2023-03" db="EMBL/GenBank/DDBJ databases">
        <title>Draft genome sequence of the bacteria which degrade cell wall of Tricholomamatutake.</title>
        <authorList>
            <person name="Konishi Y."/>
            <person name="Fukuta Y."/>
            <person name="Shirasaka N."/>
        </authorList>
    </citation>
    <scope>NUCLEOTIDE SEQUENCE [LARGE SCALE GENOMIC DNA]</scope>
    <source>
        <strain evidence="5">mu1</strain>
    </source>
</reference>
<keyword evidence="5" id="KW-1185">Reference proteome</keyword>